<comment type="pathway">
    <text evidence="4">Nucleotide-sugar biosynthesis; CMP-3-deoxy-D-manno-octulosonate biosynthesis; CMP-3-deoxy-D-manno-octulosonate from 3-deoxy-D-manno-octulosonate and CTP: step 1/1.</text>
</comment>
<dbReference type="GO" id="GO:0009103">
    <property type="term" value="P:lipopolysaccharide biosynthetic process"/>
    <property type="evidence" value="ECO:0007669"/>
    <property type="project" value="UniProtKB-UniRule"/>
</dbReference>
<evidence type="ECO:0000256" key="4">
    <source>
        <dbReference type="HAMAP-Rule" id="MF_00057"/>
    </source>
</evidence>
<keyword evidence="1 4" id="KW-0808">Transferase</keyword>
<keyword evidence="3 4" id="KW-0448">Lipopolysaccharide biosynthesis</keyword>
<dbReference type="InterPro" id="IPR029044">
    <property type="entry name" value="Nucleotide-diphossugar_trans"/>
</dbReference>
<dbReference type="GO" id="GO:0008690">
    <property type="term" value="F:3-deoxy-manno-octulosonate cytidylyltransferase activity"/>
    <property type="evidence" value="ECO:0007669"/>
    <property type="project" value="UniProtKB-UniRule"/>
</dbReference>
<dbReference type="EC" id="2.7.7.38" evidence="4"/>
<dbReference type="GO" id="GO:0033468">
    <property type="term" value="P:CMP-keto-3-deoxy-D-manno-octulosonic acid biosynthetic process"/>
    <property type="evidence" value="ECO:0007669"/>
    <property type="project" value="UniProtKB-UniRule"/>
</dbReference>
<protein>
    <recommendedName>
        <fullName evidence="4">3-deoxy-manno-octulosonate cytidylyltransferase</fullName>
        <ecNumber evidence="4">2.7.7.38</ecNumber>
    </recommendedName>
    <alternativeName>
        <fullName evidence="4">CMP-2-keto-3-deoxyoctulosonic acid synthase</fullName>
        <shortName evidence="4">CKS</shortName>
        <shortName evidence="4">CMP-KDO synthase</shortName>
    </alternativeName>
</protein>
<dbReference type="EMBL" id="AJYW02000073">
    <property type="protein sequence ID" value="OEE77709.1"/>
    <property type="molecule type" value="Genomic_DNA"/>
</dbReference>
<dbReference type="CDD" id="cd02517">
    <property type="entry name" value="CMP-KDO-Synthetase"/>
    <property type="match status" value="1"/>
</dbReference>
<dbReference type="PANTHER" id="PTHR42866:SF2">
    <property type="entry name" value="3-DEOXY-MANNO-OCTULOSONATE CYTIDYLYLTRANSFERASE, MITOCHONDRIAL"/>
    <property type="match status" value="1"/>
</dbReference>
<dbReference type="PANTHER" id="PTHR42866">
    <property type="entry name" value="3-DEOXY-MANNO-OCTULOSONATE CYTIDYLYLTRANSFERASE"/>
    <property type="match status" value="1"/>
</dbReference>
<comment type="similarity">
    <text evidence="4">Belongs to the KdsB family.</text>
</comment>
<organism evidence="5 6">
    <name type="scientific">Vibrio genomosp. F6 str. FF-238</name>
    <dbReference type="NCBI Taxonomy" id="1191298"/>
    <lineage>
        <taxon>Bacteria</taxon>
        <taxon>Pseudomonadati</taxon>
        <taxon>Pseudomonadota</taxon>
        <taxon>Gammaproteobacteria</taxon>
        <taxon>Vibrionales</taxon>
        <taxon>Vibrionaceae</taxon>
        <taxon>Vibrio</taxon>
    </lineage>
</organism>
<name>A0A1E5D3I5_9VIBR</name>
<keyword evidence="6" id="KW-1185">Reference proteome</keyword>
<keyword evidence="4" id="KW-0963">Cytoplasm</keyword>
<evidence type="ECO:0000256" key="1">
    <source>
        <dbReference type="ARBA" id="ARBA00022679"/>
    </source>
</evidence>
<comment type="caution">
    <text evidence="5">The sequence shown here is derived from an EMBL/GenBank/DDBJ whole genome shotgun (WGS) entry which is preliminary data.</text>
</comment>
<dbReference type="InterPro" id="IPR004528">
    <property type="entry name" value="KdsB"/>
</dbReference>
<dbReference type="SUPFAM" id="SSF53448">
    <property type="entry name" value="Nucleotide-diphospho-sugar transferases"/>
    <property type="match status" value="1"/>
</dbReference>
<dbReference type="NCBIfam" id="NF003952">
    <property type="entry name" value="PRK05450.1-5"/>
    <property type="match status" value="1"/>
</dbReference>
<accession>A0A1E5D3I5</accession>
<dbReference type="HAMAP" id="MF_00057">
    <property type="entry name" value="KdsB"/>
    <property type="match status" value="1"/>
</dbReference>
<gene>
    <name evidence="4" type="primary">kdsB</name>
    <name evidence="5" type="ORF">A130_14355</name>
</gene>
<proteinExistence type="inferred from homology"/>
<keyword evidence="2 4" id="KW-0548">Nucleotidyltransferase</keyword>
<dbReference type="RefSeq" id="WP_017052623.1">
    <property type="nucleotide sequence ID" value="NZ_AJYW02000073.1"/>
</dbReference>
<dbReference type="GO" id="GO:0005829">
    <property type="term" value="C:cytosol"/>
    <property type="evidence" value="ECO:0007669"/>
    <property type="project" value="TreeGrafter"/>
</dbReference>
<reference evidence="5 6" key="1">
    <citation type="journal article" date="2012" name="Science">
        <title>Ecological populations of bacteria act as socially cohesive units of antibiotic production and resistance.</title>
        <authorList>
            <person name="Cordero O.X."/>
            <person name="Wildschutte H."/>
            <person name="Kirkup B."/>
            <person name="Proehl S."/>
            <person name="Ngo L."/>
            <person name="Hussain F."/>
            <person name="Le Roux F."/>
            <person name="Mincer T."/>
            <person name="Polz M.F."/>
        </authorList>
    </citation>
    <scope>NUCLEOTIDE SEQUENCE [LARGE SCALE GENOMIC DNA]</scope>
    <source>
        <strain evidence="5 6">FF-238</strain>
    </source>
</reference>
<dbReference type="Pfam" id="PF02348">
    <property type="entry name" value="CTP_transf_3"/>
    <property type="match status" value="1"/>
</dbReference>
<evidence type="ECO:0000256" key="2">
    <source>
        <dbReference type="ARBA" id="ARBA00022695"/>
    </source>
</evidence>
<comment type="function">
    <text evidence="4">Activates KDO (a required 8-carbon sugar) for incorporation into bacterial lipopolysaccharide in Gram-negative bacteria.</text>
</comment>
<dbReference type="Proteomes" id="UP000094165">
    <property type="component" value="Unassembled WGS sequence"/>
</dbReference>
<comment type="subcellular location">
    <subcellularLocation>
        <location evidence="4">Cytoplasm</location>
    </subcellularLocation>
</comment>
<dbReference type="AlphaFoldDB" id="A0A1E5D3I5"/>
<dbReference type="Gene3D" id="3.90.550.10">
    <property type="entry name" value="Spore Coat Polysaccharide Biosynthesis Protein SpsA, Chain A"/>
    <property type="match status" value="1"/>
</dbReference>
<dbReference type="NCBIfam" id="TIGR00466">
    <property type="entry name" value="kdsB"/>
    <property type="match status" value="1"/>
</dbReference>
<evidence type="ECO:0000313" key="6">
    <source>
        <dbReference type="Proteomes" id="UP000094165"/>
    </source>
</evidence>
<dbReference type="InterPro" id="IPR003329">
    <property type="entry name" value="Cytidylyl_trans"/>
</dbReference>
<comment type="catalytic activity">
    <reaction evidence="4">
        <text>3-deoxy-alpha-D-manno-oct-2-ulosonate + CTP = CMP-3-deoxy-beta-D-manno-octulosonate + diphosphate</text>
        <dbReference type="Rhea" id="RHEA:23448"/>
        <dbReference type="ChEBI" id="CHEBI:33019"/>
        <dbReference type="ChEBI" id="CHEBI:37563"/>
        <dbReference type="ChEBI" id="CHEBI:85986"/>
        <dbReference type="ChEBI" id="CHEBI:85987"/>
        <dbReference type="EC" id="2.7.7.38"/>
    </reaction>
</comment>
<dbReference type="UniPathway" id="UPA00358">
    <property type="reaction ID" value="UER00476"/>
</dbReference>
<evidence type="ECO:0000256" key="3">
    <source>
        <dbReference type="ARBA" id="ARBA00022985"/>
    </source>
</evidence>
<evidence type="ECO:0000313" key="5">
    <source>
        <dbReference type="EMBL" id="OEE77709.1"/>
    </source>
</evidence>
<sequence>MNVKVVIPARYDSSRLPGKMLMTIQGKPIIGYVIERVVGAGVNISDIYVATDSDEIVGLINSYDSDINTVLTCKSHQSGTDRINEVAKKMGWSPEQIVVNVQGDEPLISTTLIRKIIGFSKEDSLFDIKTATAKIKTYEELINPNVVKCVFNNYRNALYFSRSAIPNARDDKNNISRARKHIGIYSYTVRSLSQFCSYNESELESLEKLEQLRALDNGMSIGVFDFSGDVYPGIDTIEDFDFVKQVITGDS</sequence>